<dbReference type="CDD" id="cd00093">
    <property type="entry name" value="HTH_XRE"/>
    <property type="match status" value="1"/>
</dbReference>
<organism evidence="3 4">
    <name type="scientific">Ruania alba</name>
    <dbReference type="NCBI Taxonomy" id="648782"/>
    <lineage>
        <taxon>Bacteria</taxon>
        <taxon>Bacillati</taxon>
        <taxon>Actinomycetota</taxon>
        <taxon>Actinomycetes</taxon>
        <taxon>Micrococcales</taxon>
        <taxon>Ruaniaceae</taxon>
        <taxon>Ruania</taxon>
    </lineage>
</organism>
<evidence type="ECO:0000259" key="2">
    <source>
        <dbReference type="PROSITE" id="PS50943"/>
    </source>
</evidence>
<dbReference type="Proteomes" id="UP000199220">
    <property type="component" value="Unassembled WGS sequence"/>
</dbReference>
<dbReference type="PROSITE" id="PS50943">
    <property type="entry name" value="HTH_CROC1"/>
    <property type="match status" value="1"/>
</dbReference>
<dbReference type="SUPFAM" id="SSF47413">
    <property type="entry name" value="lambda repressor-like DNA-binding domains"/>
    <property type="match status" value="1"/>
</dbReference>
<dbReference type="SMART" id="SM00530">
    <property type="entry name" value="HTH_XRE"/>
    <property type="match status" value="1"/>
</dbReference>
<dbReference type="GO" id="GO:0003677">
    <property type="term" value="F:DNA binding"/>
    <property type="evidence" value="ECO:0007669"/>
    <property type="project" value="UniProtKB-KW"/>
</dbReference>
<dbReference type="PANTHER" id="PTHR46797">
    <property type="entry name" value="HTH-TYPE TRANSCRIPTIONAL REGULATOR"/>
    <property type="match status" value="1"/>
</dbReference>
<reference evidence="4" key="1">
    <citation type="submission" date="2016-10" db="EMBL/GenBank/DDBJ databases">
        <authorList>
            <person name="Varghese N."/>
            <person name="Submissions S."/>
        </authorList>
    </citation>
    <scope>NUCLEOTIDE SEQUENCE [LARGE SCALE GENOMIC DNA]</scope>
    <source>
        <strain evidence="4">DSM 21368</strain>
    </source>
</reference>
<dbReference type="GO" id="GO:0003700">
    <property type="term" value="F:DNA-binding transcription factor activity"/>
    <property type="evidence" value="ECO:0007669"/>
    <property type="project" value="TreeGrafter"/>
</dbReference>
<name>A0A1H5EXD6_9MICO</name>
<dbReference type="Gene3D" id="1.10.260.40">
    <property type="entry name" value="lambda repressor-like DNA-binding domains"/>
    <property type="match status" value="1"/>
</dbReference>
<keyword evidence="4" id="KW-1185">Reference proteome</keyword>
<protein>
    <submittedName>
        <fullName evidence="3">Predicted transcriptional regulator</fullName>
    </submittedName>
</protein>
<accession>A0A1H5EXD6</accession>
<dbReference type="InterPro" id="IPR050807">
    <property type="entry name" value="TransReg_Diox_bact_type"/>
</dbReference>
<dbReference type="InterPro" id="IPR010982">
    <property type="entry name" value="Lambda_DNA-bd_dom_sf"/>
</dbReference>
<sequence>MRILRVQVSRFLPYRHDMADSASSNQTYGTETLDALTLGKRIRHARTRQRLTLAQLADQVGSTASQLSHIENGRREPRLTLLSAIAAALDVPTADLLDAGPPPDRRAELEIALERAQRGPLFAQLGLSTVRPSRTLPLPVLEQLVGLHTELEQRAARAVATPEEARRANTELRDWMRGHDNYLPEIEELGEEAVRKAGYTSGALTHSTVSNLAGSMGFEIIHVPDLPHSTRTVTDLENGRIYLPPASIPGGHGLRSLALQAMAHRVLGHTRPTSYADFLRQRLEINYFAATCLIPRSAALEHLEPRKRAKEIAIEDFRDAFGVTHDAAAQRFTNLATAHLGIPVHFLRVAEDGTLEKGYANDGVGLPSDVTGAVEGQYVCRHWAARAAFARRTRTTEFHQYTDTPHGTFWCSTQTGSTESGEFSITVGVPFEEAKWFRGRETRRREASTCPDESCCRRPEEALIARWRDASWPSAAAHAQVLAPLPAGRFPGVDDAEVYAFLEANAPTTPSLENDTPLQR</sequence>
<dbReference type="EMBL" id="FNTX01000001">
    <property type="protein sequence ID" value="SED95801.1"/>
    <property type="molecule type" value="Genomic_DNA"/>
</dbReference>
<evidence type="ECO:0000256" key="1">
    <source>
        <dbReference type="ARBA" id="ARBA00023125"/>
    </source>
</evidence>
<evidence type="ECO:0000313" key="3">
    <source>
        <dbReference type="EMBL" id="SED95801.1"/>
    </source>
</evidence>
<proteinExistence type="predicted"/>
<dbReference type="STRING" id="648782.SAMN04488554_1160"/>
<dbReference type="PANTHER" id="PTHR46797:SF1">
    <property type="entry name" value="METHYLPHOSPHONATE SYNTHASE"/>
    <property type="match status" value="1"/>
</dbReference>
<feature type="domain" description="HTH cro/C1-type" evidence="2">
    <location>
        <begin position="42"/>
        <end position="96"/>
    </location>
</feature>
<keyword evidence="1" id="KW-0238">DNA-binding</keyword>
<gene>
    <name evidence="3" type="ORF">SAMN04488554_1160</name>
</gene>
<evidence type="ECO:0000313" key="4">
    <source>
        <dbReference type="Proteomes" id="UP000199220"/>
    </source>
</evidence>
<dbReference type="InterPro" id="IPR001387">
    <property type="entry name" value="Cro/C1-type_HTH"/>
</dbReference>
<dbReference type="AlphaFoldDB" id="A0A1H5EXD6"/>
<dbReference type="Pfam" id="PF01381">
    <property type="entry name" value="HTH_3"/>
    <property type="match status" value="1"/>
</dbReference>
<dbReference type="GO" id="GO:0005829">
    <property type="term" value="C:cytosol"/>
    <property type="evidence" value="ECO:0007669"/>
    <property type="project" value="TreeGrafter"/>
</dbReference>